<dbReference type="GO" id="GO:0030328">
    <property type="term" value="P:prenylcysteine catabolic process"/>
    <property type="evidence" value="ECO:0007669"/>
    <property type="project" value="InterPro"/>
</dbReference>
<dbReference type="Pfam" id="PF07156">
    <property type="entry name" value="Prenylcys_lyase"/>
    <property type="match status" value="1"/>
</dbReference>
<dbReference type="PIRSF" id="PIRSF036292">
    <property type="entry name" value="Prenylcysteine_oxidase"/>
    <property type="match status" value="1"/>
</dbReference>
<keyword evidence="3" id="KW-0285">Flavoprotein</keyword>
<comment type="caution">
    <text evidence="10">The sequence shown here is derived from an EMBL/GenBank/DDBJ whole genome shotgun (WGS) entry which is preliminary data.</text>
</comment>
<keyword evidence="7" id="KW-0325">Glycoprotein</keyword>
<keyword evidence="6" id="KW-0560">Oxidoreductase</keyword>
<dbReference type="InterPro" id="IPR036188">
    <property type="entry name" value="FAD/NAD-bd_sf"/>
</dbReference>
<dbReference type="GO" id="GO:0001735">
    <property type="term" value="F:prenylcysteine oxidase activity"/>
    <property type="evidence" value="ECO:0007669"/>
    <property type="project" value="InterPro"/>
</dbReference>
<evidence type="ECO:0000256" key="4">
    <source>
        <dbReference type="ARBA" id="ARBA00022729"/>
    </source>
</evidence>
<evidence type="ECO:0000256" key="1">
    <source>
        <dbReference type="ARBA" id="ARBA00001974"/>
    </source>
</evidence>
<evidence type="ECO:0000313" key="11">
    <source>
        <dbReference type="Proteomes" id="UP001152607"/>
    </source>
</evidence>
<comment type="similarity">
    <text evidence="2">Belongs to the prenylcysteine oxidase family.</text>
</comment>
<dbReference type="SUPFAM" id="SSF51905">
    <property type="entry name" value="FAD/NAD(P)-binding domain"/>
    <property type="match status" value="1"/>
</dbReference>
<reference evidence="10" key="1">
    <citation type="submission" date="2023-01" db="EMBL/GenBank/DDBJ databases">
        <authorList>
            <person name="Van Ghelder C."/>
            <person name="Rancurel C."/>
        </authorList>
    </citation>
    <scope>NUCLEOTIDE SEQUENCE</scope>
    <source>
        <strain evidence="10">CNCM I-4278</strain>
    </source>
</reference>
<dbReference type="Gene3D" id="3.50.50.60">
    <property type="entry name" value="FAD/NAD(P)-binding domain"/>
    <property type="match status" value="1"/>
</dbReference>
<evidence type="ECO:0000256" key="8">
    <source>
        <dbReference type="SAM" id="SignalP"/>
    </source>
</evidence>
<dbReference type="PANTHER" id="PTHR15944">
    <property type="entry name" value="FARNESYLCYSTEINE LYASE"/>
    <property type="match status" value="1"/>
</dbReference>
<keyword evidence="11" id="KW-1185">Reference proteome</keyword>
<dbReference type="EMBL" id="CAOQHR010000008">
    <property type="protein sequence ID" value="CAI6338794.1"/>
    <property type="molecule type" value="Genomic_DNA"/>
</dbReference>
<accession>A0A9W4XNU9</accession>
<name>A0A9W4XNU9_9PLEO</name>
<evidence type="ECO:0000256" key="5">
    <source>
        <dbReference type="ARBA" id="ARBA00022827"/>
    </source>
</evidence>
<dbReference type="PANTHER" id="PTHR15944:SF0">
    <property type="entry name" value="PRENYLCYSTEINE LYASE DOMAIN-CONTAINING PROTEIN"/>
    <property type="match status" value="1"/>
</dbReference>
<evidence type="ECO:0000259" key="9">
    <source>
        <dbReference type="Pfam" id="PF07156"/>
    </source>
</evidence>
<evidence type="ECO:0000256" key="6">
    <source>
        <dbReference type="ARBA" id="ARBA00023002"/>
    </source>
</evidence>
<feature type="domain" description="Prenylcysteine lyase" evidence="9">
    <location>
        <begin position="149"/>
        <end position="512"/>
    </location>
</feature>
<feature type="chain" id="PRO_5040793126" description="Prenylcysteine lyase domain-containing protein" evidence="8">
    <location>
        <begin position="18"/>
        <end position="552"/>
    </location>
</feature>
<keyword evidence="4 8" id="KW-0732">Signal</keyword>
<comment type="cofactor">
    <cofactor evidence="1">
        <name>FAD</name>
        <dbReference type="ChEBI" id="CHEBI:57692"/>
    </cofactor>
</comment>
<evidence type="ECO:0000256" key="2">
    <source>
        <dbReference type="ARBA" id="ARBA00009967"/>
    </source>
</evidence>
<organism evidence="10 11">
    <name type="scientific">Periconia digitata</name>
    <dbReference type="NCBI Taxonomy" id="1303443"/>
    <lineage>
        <taxon>Eukaryota</taxon>
        <taxon>Fungi</taxon>
        <taxon>Dikarya</taxon>
        <taxon>Ascomycota</taxon>
        <taxon>Pezizomycotina</taxon>
        <taxon>Dothideomycetes</taxon>
        <taxon>Pleosporomycetidae</taxon>
        <taxon>Pleosporales</taxon>
        <taxon>Massarineae</taxon>
        <taxon>Periconiaceae</taxon>
        <taxon>Periconia</taxon>
    </lineage>
</organism>
<proteinExistence type="inferred from homology"/>
<dbReference type="Proteomes" id="UP001152607">
    <property type="component" value="Unassembled WGS sequence"/>
</dbReference>
<gene>
    <name evidence="10" type="ORF">PDIGIT_LOCUS11929</name>
</gene>
<protein>
    <recommendedName>
        <fullName evidence="9">Prenylcysteine lyase domain-containing protein</fullName>
    </recommendedName>
</protein>
<keyword evidence="5" id="KW-0274">FAD</keyword>
<dbReference type="InterPro" id="IPR017046">
    <property type="entry name" value="Prenylcysteine_Oxase1"/>
</dbReference>
<dbReference type="OrthoDB" id="437369at2759"/>
<evidence type="ECO:0000256" key="3">
    <source>
        <dbReference type="ARBA" id="ARBA00022630"/>
    </source>
</evidence>
<dbReference type="AlphaFoldDB" id="A0A9W4XNU9"/>
<dbReference type="GO" id="GO:0030327">
    <property type="term" value="P:prenylated protein catabolic process"/>
    <property type="evidence" value="ECO:0007669"/>
    <property type="project" value="TreeGrafter"/>
</dbReference>
<sequence length="552" mass="60663">MIIQIAALPLFVPFAAALSHDGRSAGERLSERAAAKKVAIIGAGAAGSSAAFHLAQYAREADIPTQIDVYERSSHVGGRSTTISPWDYPQYSVELGASIFVEVNHILMNASRDFGLRTATRTVHDDEGMADLAIWNGNEFVYTMTDEGGWWDMAKLFWRYGYAPVKTNSLMKDTVGKFLRLYEKPLFPFKSLSQAVQDVGLVEVTGLTGEQFLKNKGVADLFANEIIQASTRVNYASNLGSIHGVETMVCMAANGAMQIEGGNWKIFDNMLSSSSSISTHLQTTITHISKQPNGTYVLTLPTGDTKTFDQVILASPLQFSNLVIDPAPAHVPDQIPYVNLHVTHFATPLKLSPAAFNLAPEAQVPQAILTTIPATESYPHNGTTFNGSPGFFSISILKSLINPRSSTARQEYIYKIFSDEPVSAAFLSKYLGVKVTSDEIEGKADPDANVSWIHHKLFQSYPHELPRLTFEELKLDEGLWYTSGIESFISTMETSALMGRNVARLIADNFVGGKDGWGVEDTEERQRAFEWKYGGLQQPAGQQPMHEREGVH</sequence>
<dbReference type="Pfam" id="PF13450">
    <property type="entry name" value="NAD_binding_8"/>
    <property type="match status" value="1"/>
</dbReference>
<evidence type="ECO:0000256" key="7">
    <source>
        <dbReference type="ARBA" id="ARBA00023180"/>
    </source>
</evidence>
<evidence type="ECO:0000313" key="10">
    <source>
        <dbReference type="EMBL" id="CAI6338794.1"/>
    </source>
</evidence>
<feature type="signal peptide" evidence="8">
    <location>
        <begin position="1"/>
        <end position="17"/>
    </location>
</feature>
<dbReference type="InterPro" id="IPR010795">
    <property type="entry name" value="Prenylcys_lyase"/>
</dbReference>